<feature type="domain" description="C2H2-type" evidence="10">
    <location>
        <begin position="261"/>
        <end position="290"/>
    </location>
</feature>
<feature type="compositionally biased region" description="Basic and acidic residues" evidence="9">
    <location>
        <begin position="119"/>
        <end position="141"/>
    </location>
</feature>
<keyword evidence="3 8" id="KW-0863">Zinc-finger</keyword>
<dbReference type="InterPro" id="IPR036236">
    <property type="entry name" value="Znf_C2H2_sf"/>
</dbReference>
<evidence type="ECO:0000256" key="5">
    <source>
        <dbReference type="ARBA" id="ARBA00023015"/>
    </source>
</evidence>
<dbReference type="Gene3D" id="3.30.160.60">
    <property type="entry name" value="Classic Zinc Finger"/>
    <property type="match status" value="2"/>
</dbReference>
<dbReference type="Pfam" id="PF00096">
    <property type="entry name" value="zf-C2H2"/>
    <property type="match status" value="1"/>
</dbReference>
<organism evidence="11 12">
    <name type="scientific">Phialocephala subalpina</name>
    <dbReference type="NCBI Taxonomy" id="576137"/>
    <lineage>
        <taxon>Eukaryota</taxon>
        <taxon>Fungi</taxon>
        <taxon>Dikarya</taxon>
        <taxon>Ascomycota</taxon>
        <taxon>Pezizomycotina</taxon>
        <taxon>Leotiomycetes</taxon>
        <taxon>Helotiales</taxon>
        <taxon>Mollisiaceae</taxon>
        <taxon>Phialocephala</taxon>
        <taxon>Phialocephala fortinii species complex</taxon>
    </lineage>
</organism>
<keyword evidence="2" id="KW-0479">Metal-binding</keyword>
<dbReference type="PANTHER" id="PTHR46179:SF13">
    <property type="entry name" value="C2H2-TYPE DOMAIN-CONTAINING PROTEIN"/>
    <property type="match status" value="1"/>
</dbReference>
<feature type="domain" description="C2H2-type" evidence="10">
    <location>
        <begin position="235"/>
        <end position="264"/>
    </location>
</feature>
<dbReference type="OrthoDB" id="3535493at2759"/>
<dbReference type="SUPFAM" id="SSF57667">
    <property type="entry name" value="beta-beta-alpha zinc fingers"/>
    <property type="match status" value="1"/>
</dbReference>
<keyword evidence="5" id="KW-0805">Transcription regulation</keyword>
<gene>
    <name evidence="11" type="ORF">PAC_00076</name>
</gene>
<evidence type="ECO:0000256" key="2">
    <source>
        <dbReference type="ARBA" id="ARBA00022723"/>
    </source>
</evidence>
<keyword evidence="7" id="KW-0539">Nucleus</keyword>
<evidence type="ECO:0000313" key="12">
    <source>
        <dbReference type="Proteomes" id="UP000184330"/>
    </source>
</evidence>
<accession>A0A1L7WBQ3</accession>
<dbReference type="InterPro" id="IPR013087">
    <property type="entry name" value="Znf_C2H2_type"/>
</dbReference>
<dbReference type="GO" id="GO:0005634">
    <property type="term" value="C:nucleus"/>
    <property type="evidence" value="ECO:0007669"/>
    <property type="project" value="UniProtKB-SubCell"/>
</dbReference>
<dbReference type="GO" id="GO:0008270">
    <property type="term" value="F:zinc ion binding"/>
    <property type="evidence" value="ECO:0007669"/>
    <property type="project" value="UniProtKB-KW"/>
</dbReference>
<evidence type="ECO:0000256" key="7">
    <source>
        <dbReference type="ARBA" id="ARBA00023242"/>
    </source>
</evidence>
<evidence type="ECO:0000259" key="10">
    <source>
        <dbReference type="PROSITE" id="PS50157"/>
    </source>
</evidence>
<evidence type="ECO:0000256" key="4">
    <source>
        <dbReference type="ARBA" id="ARBA00022833"/>
    </source>
</evidence>
<dbReference type="AlphaFoldDB" id="A0A1L7WBQ3"/>
<reference evidence="11 12" key="1">
    <citation type="submission" date="2016-03" db="EMBL/GenBank/DDBJ databases">
        <authorList>
            <person name="Ploux O."/>
        </authorList>
    </citation>
    <scope>NUCLEOTIDE SEQUENCE [LARGE SCALE GENOMIC DNA]</scope>
    <source>
        <strain evidence="11 12">UAMH 11012</strain>
    </source>
</reference>
<dbReference type="GO" id="GO:0006357">
    <property type="term" value="P:regulation of transcription by RNA polymerase II"/>
    <property type="evidence" value="ECO:0007669"/>
    <property type="project" value="TreeGrafter"/>
</dbReference>
<evidence type="ECO:0000256" key="9">
    <source>
        <dbReference type="SAM" id="MobiDB-lite"/>
    </source>
</evidence>
<evidence type="ECO:0000256" key="1">
    <source>
        <dbReference type="ARBA" id="ARBA00004123"/>
    </source>
</evidence>
<evidence type="ECO:0000256" key="6">
    <source>
        <dbReference type="ARBA" id="ARBA00023163"/>
    </source>
</evidence>
<keyword evidence="6" id="KW-0804">Transcription</keyword>
<dbReference type="Proteomes" id="UP000184330">
    <property type="component" value="Unassembled WGS sequence"/>
</dbReference>
<dbReference type="PROSITE" id="PS50157">
    <property type="entry name" value="ZINC_FINGER_C2H2_2"/>
    <property type="match status" value="2"/>
</dbReference>
<name>A0A1L7WBQ3_9HELO</name>
<dbReference type="InterPro" id="IPR051061">
    <property type="entry name" value="Zinc_finger_trans_reg"/>
</dbReference>
<sequence length="323" mass="35465">MSGCLVSSLCYWWPPNEAQKLTHTECPSTPDTFTTLDWRPPNILHIQPQLPLFLGGVHLHSFLQILNSCCGTCWSASDDSCSVDPRSTLLNNQHHELITPSLNDVSEYLGDVALPDVTRGEAAVERHDASTDPVQRDRTESVSDASQYVAGGCAVRDPSLSDTSMGSTVSSPSMDDESGNHTSISPSPQGSTNFESMSGSMSSRLPSLTPPSRTLDAAPSIQGVGPYTPSSTVRFTCPNCPRTFTEQTKLTRHIQTYRHAHVCPVSGCSWNFNLPKDLRRHLAQHNPQAPRYQCPVNNCPSRRAGHGFTRPDLLTRHMERFHG</sequence>
<dbReference type="EMBL" id="FJOG01000001">
    <property type="protein sequence ID" value="CZR50204.1"/>
    <property type="molecule type" value="Genomic_DNA"/>
</dbReference>
<proteinExistence type="predicted"/>
<evidence type="ECO:0000256" key="3">
    <source>
        <dbReference type="ARBA" id="ARBA00022771"/>
    </source>
</evidence>
<protein>
    <recommendedName>
        <fullName evidence="10">C2H2-type domain-containing protein</fullName>
    </recommendedName>
</protein>
<keyword evidence="4" id="KW-0862">Zinc</keyword>
<feature type="compositionally biased region" description="Low complexity" evidence="9">
    <location>
        <begin position="191"/>
        <end position="215"/>
    </location>
</feature>
<keyword evidence="12" id="KW-1185">Reference proteome</keyword>
<comment type="subcellular location">
    <subcellularLocation>
        <location evidence="1">Nucleus</location>
    </subcellularLocation>
</comment>
<feature type="region of interest" description="Disordered" evidence="9">
    <location>
        <begin position="119"/>
        <end position="218"/>
    </location>
</feature>
<feature type="compositionally biased region" description="Polar residues" evidence="9">
    <location>
        <begin position="180"/>
        <end position="190"/>
    </location>
</feature>
<feature type="compositionally biased region" description="Polar residues" evidence="9">
    <location>
        <begin position="160"/>
        <end position="173"/>
    </location>
</feature>
<dbReference type="SMART" id="SM00355">
    <property type="entry name" value="ZnF_C2H2"/>
    <property type="match status" value="3"/>
</dbReference>
<dbReference type="STRING" id="576137.A0A1L7WBQ3"/>
<evidence type="ECO:0000256" key="8">
    <source>
        <dbReference type="PROSITE-ProRule" id="PRU00042"/>
    </source>
</evidence>
<evidence type="ECO:0000313" key="11">
    <source>
        <dbReference type="EMBL" id="CZR50204.1"/>
    </source>
</evidence>
<dbReference type="PANTHER" id="PTHR46179">
    <property type="entry name" value="ZINC FINGER PROTEIN"/>
    <property type="match status" value="1"/>
</dbReference>
<dbReference type="PROSITE" id="PS00028">
    <property type="entry name" value="ZINC_FINGER_C2H2_1"/>
    <property type="match status" value="2"/>
</dbReference>